<comment type="cofactor">
    <cofactor evidence="16">
        <name>NH4(+)</name>
        <dbReference type="ChEBI" id="CHEBI:28938"/>
    </cofactor>
    <cofactor evidence="16">
        <name>K(+)</name>
        <dbReference type="ChEBI" id="CHEBI:29103"/>
    </cofactor>
    <text evidence="16">A monovalent cation. Ammonium or potassium.</text>
</comment>
<feature type="binding site" evidence="16">
    <location>
        <begin position="106"/>
        <end position="109"/>
    </location>
    <ligand>
        <name>substrate</name>
    </ligand>
</feature>
<evidence type="ECO:0000256" key="7">
    <source>
        <dbReference type="ARBA" id="ARBA00022490"/>
    </source>
</evidence>
<organism evidence="17 18">
    <name type="scientific">Lysobacter enzymogenes</name>
    <dbReference type="NCBI Taxonomy" id="69"/>
    <lineage>
        <taxon>Bacteria</taxon>
        <taxon>Pseudomonadati</taxon>
        <taxon>Pseudomonadota</taxon>
        <taxon>Gammaproteobacteria</taxon>
        <taxon>Lysobacterales</taxon>
        <taxon>Lysobacteraceae</taxon>
        <taxon>Lysobacter</taxon>
    </lineage>
</organism>
<dbReference type="PANTHER" id="PTHR34265">
    <property type="entry name" value="TYPE III PANTOTHENATE KINASE"/>
    <property type="match status" value="1"/>
</dbReference>
<keyword evidence="10 16" id="KW-0418">Kinase</keyword>
<keyword evidence="12 16" id="KW-0630">Potassium</keyword>
<dbReference type="KEGG" id="lem:LEN_0883"/>
<evidence type="ECO:0000256" key="12">
    <source>
        <dbReference type="ARBA" id="ARBA00022958"/>
    </source>
</evidence>
<dbReference type="AlphaFoldDB" id="A0AAU9AG74"/>
<dbReference type="EMBL" id="AP014940">
    <property type="protein sequence ID" value="BAV96370.1"/>
    <property type="molecule type" value="Genomic_DNA"/>
</dbReference>
<dbReference type="Pfam" id="PF03309">
    <property type="entry name" value="Pan_kinase"/>
    <property type="match status" value="1"/>
</dbReference>
<evidence type="ECO:0000256" key="13">
    <source>
        <dbReference type="ARBA" id="ARBA00022993"/>
    </source>
</evidence>
<feature type="binding site" evidence="16">
    <location>
        <begin position="7"/>
        <end position="14"/>
    </location>
    <ligand>
        <name>ATP</name>
        <dbReference type="ChEBI" id="CHEBI:30616"/>
    </ligand>
</feature>
<reference evidence="17 18" key="1">
    <citation type="journal article" date="2017" name="DNA Res.">
        <title>Complete genome sequence and expression profile of the commercial lytic enzyme producer Lysobacter enzymogenes M497-1.</title>
        <authorList>
            <person name="Takami H."/>
            <person name="Toyoda A."/>
            <person name="Uchiyama I."/>
            <person name="Itoh T."/>
            <person name="Takaki Y."/>
            <person name="Arai W."/>
            <person name="Nishi S."/>
            <person name="Kawai M."/>
            <person name="Shinya K."/>
            <person name="Ikeda H."/>
        </authorList>
    </citation>
    <scope>NUCLEOTIDE SEQUENCE [LARGE SCALE GENOMIC DNA]</scope>
    <source>
        <strain evidence="17 18">M497-1</strain>
    </source>
</reference>
<dbReference type="GO" id="GO:0005737">
    <property type="term" value="C:cytoplasm"/>
    <property type="evidence" value="ECO:0007669"/>
    <property type="project" value="UniProtKB-SubCell"/>
</dbReference>
<keyword evidence="8 16" id="KW-0808">Transferase</keyword>
<keyword evidence="7 16" id="KW-0963">Cytoplasm</keyword>
<comment type="similarity">
    <text evidence="14 16">Belongs to the type III pantothenate kinase family.</text>
</comment>
<feature type="binding site" evidence="16">
    <location>
        <position position="131"/>
    </location>
    <ligand>
        <name>ATP</name>
        <dbReference type="ChEBI" id="CHEBI:30616"/>
    </ligand>
</feature>
<keyword evidence="11 16" id="KW-0067">ATP-binding</keyword>
<evidence type="ECO:0000256" key="6">
    <source>
        <dbReference type="ARBA" id="ARBA00012102"/>
    </source>
</evidence>
<evidence type="ECO:0000256" key="14">
    <source>
        <dbReference type="ARBA" id="ARBA00038036"/>
    </source>
</evidence>
<protein>
    <recommendedName>
        <fullName evidence="15 16">Type III pantothenate kinase</fullName>
        <ecNumber evidence="6 16">2.7.1.33</ecNumber>
    </recommendedName>
    <alternativeName>
        <fullName evidence="16">PanK-III</fullName>
    </alternativeName>
    <alternativeName>
        <fullName evidence="16">Pantothenic acid kinase</fullName>
    </alternativeName>
</protein>
<comment type="function">
    <text evidence="16">Catalyzes the phosphorylation of pantothenate (Pan), the first step in CoA biosynthesis.</text>
</comment>
<gene>
    <name evidence="16" type="primary">coaX</name>
    <name evidence="17" type="ORF">LEN_0883</name>
</gene>
<dbReference type="GeneID" id="83062775"/>
<comment type="pathway">
    <text evidence="4 16">Cofactor biosynthesis; coenzyme A biosynthesis; CoA from (R)-pantothenate: step 1/5.</text>
</comment>
<dbReference type="InterPro" id="IPR004619">
    <property type="entry name" value="Type_III_PanK"/>
</dbReference>
<dbReference type="GO" id="GO:0005524">
    <property type="term" value="F:ATP binding"/>
    <property type="evidence" value="ECO:0007669"/>
    <property type="project" value="UniProtKB-UniRule"/>
</dbReference>
<proteinExistence type="inferred from homology"/>
<comment type="caution">
    <text evidence="16">Lacks conserved residue(s) required for the propagation of feature annotation.</text>
</comment>
<evidence type="ECO:0000256" key="15">
    <source>
        <dbReference type="ARBA" id="ARBA00040883"/>
    </source>
</evidence>
<dbReference type="RefSeq" id="WP_096376800.1">
    <property type="nucleotide sequence ID" value="NZ_AP014940.1"/>
</dbReference>
<evidence type="ECO:0000256" key="10">
    <source>
        <dbReference type="ARBA" id="ARBA00022777"/>
    </source>
</evidence>
<dbReference type="CDD" id="cd24015">
    <property type="entry name" value="ASKHA_NBD_PanK-III"/>
    <property type="match status" value="1"/>
</dbReference>
<dbReference type="PANTHER" id="PTHR34265:SF1">
    <property type="entry name" value="TYPE III PANTOTHENATE KINASE"/>
    <property type="match status" value="1"/>
</dbReference>
<evidence type="ECO:0000256" key="1">
    <source>
        <dbReference type="ARBA" id="ARBA00001206"/>
    </source>
</evidence>
<evidence type="ECO:0000256" key="16">
    <source>
        <dbReference type="HAMAP-Rule" id="MF_01274"/>
    </source>
</evidence>
<feature type="binding site" evidence="16">
    <location>
        <position position="99"/>
    </location>
    <ligand>
        <name>substrate</name>
    </ligand>
</feature>
<evidence type="ECO:0000256" key="11">
    <source>
        <dbReference type="ARBA" id="ARBA00022840"/>
    </source>
</evidence>
<dbReference type="GO" id="GO:0015937">
    <property type="term" value="P:coenzyme A biosynthetic process"/>
    <property type="evidence" value="ECO:0007669"/>
    <property type="project" value="UniProtKB-UniRule"/>
</dbReference>
<evidence type="ECO:0000256" key="2">
    <source>
        <dbReference type="ARBA" id="ARBA00001958"/>
    </source>
</evidence>
<evidence type="ECO:0000256" key="4">
    <source>
        <dbReference type="ARBA" id="ARBA00005225"/>
    </source>
</evidence>
<comment type="subcellular location">
    <subcellularLocation>
        <location evidence="3 16">Cytoplasm</location>
    </subcellularLocation>
</comment>
<comment type="cofactor">
    <cofactor evidence="2">
        <name>K(+)</name>
        <dbReference type="ChEBI" id="CHEBI:29103"/>
    </cofactor>
</comment>
<dbReference type="GO" id="GO:0004594">
    <property type="term" value="F:pantothenate kinase activity"/>
    <property type="evidence" value="ECO:0007669"/>
    <property type="project" value="UniProtKB-UniRule"/>
</dbReference>
<accession>A0AAU9AG74</accession>
<dbReference type="SUPFAM" id="SSF53067">
    <property type="entry name" value="Actin-like ATPase domain"/>
    <property type="match status" value="2"/>
</dbReference>
<evidence type="ECO:0000256" key="8">
    <source>
        <dbReference type="ARBA" id="ARBA00022679"/>
    </source>
</evidence>
<evidence type="ECO:0000256" key="9">
    <source>
        <dbReference type="ARBA" id="ARBA00022741"/>
    </source>
</evidence>
<dbReference type="NCBIfam" id="TIGR00671">
    <property type="entry name" value="baf"/>
    <property type="match status" value="1"/>
</dbReference>
<comment type="subunit">
    <text evidence="5 16">Homodimer.</text>
</comment>
<dbReference type="HAMAP" id="MF_01274">
    <property type="entry name" value="Pantothen_kinase_3"/>
    <property type="match status" value="1"/>
</dbReference>
<keyword evidence="13 16" id="KW-0173">Coenzyme A biosynthesis</keyword>
<evidence type="ECO:0000313" key="17">
    <source>
        <dbReference type="EMBL" id="BAV96370.1"/>
    </source>
</evidence>
<dbReference type="Gene3D" id="3.30.420.40">
    <property type="match status" value="2"/>
</dbReference>
<evidence type="ECO:0000256" key="5">
    <source>
        <dbReference type="ARBA" id="ARBA00011738"/>
    </source>
</evidence>
<evidence type="ECO:0000313" key="18">
    <source>
        <dbReference type="Proteomes" id="UP000218824"/>
    </source>
</evidence>
<name>A0AAU9AG74_LYSEN</name>
<feature type="active site" description="Proton acceptor" evidence="16">
    <location>
        <position position="108"/>
    </location>
</feature>
<sequence>MKAWLFDLGNTRLKCAPLRADGRPGAALALPHREEDIAAALAEHLPRERIDVAYLASVAHPAQRMAVLQALSARCGRISIARTQPRFRASGFGEVRIAYADPRKFGVDRFLGLLGAHAQARGASLICGVGTALTIDLLDADGLHHGGLIAPSPTLMREALHARAPQLPEHGGRALDFAADTEDALASGADGAAIALIERSLARAAQRLGATPRLLLHGGGSDALAAALPMAEPAPALVLQGLAIWAAVETSP</sequence>
<comment type="catalytic activity">
    <reaction evidence="1 16">
        <text>(R)-pantothenate + ATP = (R)-4'-phosphopantothenate + ADP + H(+)</text>
        <dbReference type="Rhea" id="RHEA:16373"/>
        <dbReference type="ChEBI" id="CHEBI:10986"/>
        <dbReference type="ChEBI" id="CHEBI:15378"/>
        <dbReference type="ChEBI" id="CHEBI:29032"/>
        <dbReference type="ChEBI" id="CHEBI:30616"/>
        <dbReference type="ChEBI" id="CHEBI:456216"/>
        <dbReference type="EC" id="2.7.1.33"/>
    </reaction>
</comment>
<dbReference type="InterPro" id="IPR043129">
    <property type="entry name" value="ATPase_NBD"/>
</dbReference>
<evidence type="ECO:0000256" key="3">
    <source>
        <dbReference type="ARBA" id="ARBA00004496"/>
    </source>
</evidence>
<dbReference type="EC" id="2.7.1.33" evidence="6 16"/>
<feature type="binding site" evidence="16">
    <location>
        <position position="181"/>
    </location>
    <ligand>
        <name>substrate</name>
    </ligand>
</feature>
<keyword evidence="9 16" id="KW-0547">Nucleotide-binding</keyword>
<dbReference type="Proteomes" id="UP000218824">
    <property type="component" value="Chromosome"/>
</dbReference>